<dbReference type="PANTHER" id="PTHR21593:SF36">
    <property type="entry name" value="DUF148 DOMAIN-CONTAINING PROTEIN-RELATED"/>
    <property type="match status" value="1"/>
</dbReference>
<comment type="caution">
    <text evidence="3">The sequence shown here is derived from an EMBL/GenBank/DDBJ whole genome shotgun (WGS) entry which is preliminary data.</text>
</comment>
<dbReference type="PANTHER" id="PTHR21593">
    <property type="entry name" value="PRION-LIKE- Q/N-RICH -DOMAIN-BEARING PROTEIN PROTEIN"/>
    <property type="match status" value="1"/>
</dbReference>
<sequence>MKSFVLFSLFACALTSMGNGVDSSKRSGFRHGPGHRPLFFDKVALAAREQYVDNMFDVEKPRYQIIEDELEWGKTNGIEEDVRDFQKARADFYNDHGDKVTKAIKKLPETYVKMRSYFKDLSLSHTERERAIHRLFKSMTPELRALMQATRAFNIDKLANGDLFPSHKRRQAMRETLLKDDQSL</sequence>
<protein>
    <recommendedName>
        <fullName evidence="2">SXP/RAL-2 family protein Ani s 5-like cation-binding domain-containing protein</fullName>
    </recommendedName>
</protein>
<feature type="domain" description="SXP/RAL-2 family protein Ani s 5-like cation-binding" evidence="2">
    <location>
        <begin position="47"/>
        <end position="151"/>
    </location>
</feature>
<proteinExistence type="predicted"/>
<feature type="chain" id="PRO_5043944016" description="SXP/RAL-2 family protein Ani s 5-like cation-binding domain-containing protein" evidence="1">
    <location>
        <begin position="21"/>
        <end position="184"/>
    </location>
</feature>
<evidence type="ECO:0000259" key="2">
    <source>
        <dbReference type="Pfam" id="PF02520"/>
    </source>
</evidence>
<reference evidence="3" key="1">
    <citation type="submission" date="2023-10" db="EMBL/GenBank/DDBJ databases">
        <title>Genome assembly of Pristionchus species.</title>
        <authorList>
            <person name="Yoshida K."/>
            <person name="Sommer R.J."/>
        </authorList>
    </citation>
    <scope>NUCLEOTIDE SEQUENCE</scope>
    <source>
        <strain evidence="3">RS0144</strain>
    </source>
</reference>
<evidence type="ECO:0000313" key="4">
    <source>
        <dbReference type="Proteomes" id="UP001432027"/>
    </source>
</evidence>
<keyword evidence="4" id="KW-1185">Reference proteome</keyword>
<dbReference type="InterPro" id="IPR003677">
    <property type="entry name" value="ANIS5_cation-bd"/>
</dbReference>
<evidence type="ECO:0000256" key="1">
    <source>
        <dbReference type="SAM" id="SignalP"/>
    </source>
</evidence>
<dbReference type="EMBL" id="BTSX01000004">
    <property type="protein sequence ID" value="GMS94300.1"/>
    <property type="molecule type" value="Genomic_DNA"/>
</dbReference>
<name>A0AAV5TIW1_9BILA</name>
<evidence type="ECO:0000313" key="3">
    <source>
        <dbReference type="EMBL" id="GMS94300.1"/>
    </source>
</evidence>
<feature type="signal peptide" evidence="1">
    <location>
        <begin position="1"/>
        <end position="20"/>
    </location>
</feature>
<dbReference type="Pfam" id="PF02520">
    <property type="entry name" value="ANIS5_cation-bd"/>
    <property type="match status" value="1"/>
</dbReference>
<organism evidence="3 4">
    <name type="scientific">Pristionchus entomophagus</name>
    <dbReference type="NCBI Taxonomy" id="358040"/>
    <lineage>
        <taxon>Eukaryota</taxon>
        <taxon>Metazoa</taxon>
        <taxon>Ecdysozoa</taxon>
        <taxon>Nematoda</taxon>
        <taxon>Chromadorea</taxon>
        <taxon>Rhabditida</taxon>
        <taxon>Rhabditina</taxon>
        <taxon>Diplogasteromorpha</taxon>
        <taxon>Diplogasteroidea</taxon>
        <taxon>Neodiplogasteridae</taxon>
        <taxon>Pristionchus</taxon>
    </lineage>
</organism>
<gene>
    <name evidence="3" type="ORF">PENTCL1PPCAC_16475</name>
</gene>
<dbReference type="Proteomes" id="UP001432027">
    <property type="component" value="Unassembled WGS sequence"/>
</dbReference>
<dbReference type="AlphaFoldDB" id="A0AAV5TIW1"/>
<accession>A0AAV5TIW1</accession>
<keyword evidence="1" id="KW-0732">Signal</keyword>
<dbReference type="InterPro" id="IPR052823">
    <property type="entry name" value="SXP/RAL-2_related"/>
</dbReference>